<dbReference type="SUPFAM" id="SSF55729">
    <property type="entry name" value="Acyl-CoA N-acyltransferases (Nat)"/>
    <property type="match status" value="1"/>
</dbReference>
<dbReference type="Proteomes" id="UP000630142">
    <property type="component" value="Unassembled WGS sequence"/>
</dbReference>
<dbReference type="InterPro" id="IPR016181">
    <property type="entry name" value="Acyl_CoA_acyltransferase"/>
</dbReference>
<dbReference type="Gene3D" id="3.40.630.30">
    <property type="match status" value="1"/>
</dbReference>
<accession>A0A8J3GKG8</accession>
<feature type="domain" description="N-acetyltransferase" evidence="1">
    <location>
        <begin position="24"/>
        <end position="159"/>
    </location>
</feature>
<name>A0A8J3GKG8_9HYPH</name>
<dbReference type="PROSITE" id="PS51186">
    <property type="entry name" value="GNAT"/>
    <property type="match status" value="1"/>
</dbReference>
<dbReference type="EMBL" id="BMZQ01000001">
    <property type="protein sequence ID" value="GHD11909.1"/>
    <property type="molecule type" value="Genomic_DNA"/>
</dbReference>
<dbReference type="Pfam" id="PF00583">
    <property type="entry name" value="Acetyltransf_1"/>
    <property type="match status" value="1"/>
</dbReference>
<evidence type="ECO:0000313" key="2">
    <source>
        <dbReference type="EMBL" id="GHD11909.1"/>
    </source>
</evidence>
<organism evidence="2 3">
    <name type="scientific">Tianweitania populi</name>
    <dbReference type="NCBI Taxonomy" id="1607949"/>
    <lineage>
        <taxon>Bacteria</taxon>
        <taxon>Pseudomonadati</taxon>
        <taxon>Pseudomonadota</taxon>
        <taxon>Alphaproteobacteria</taxon>
        <taxon>Hyphomicrobiales</taxon>
        <taxon>Phyllobacteriaceae</taxon>
        <taxon>Tianweitania</taxon>
    </lineage>
</organism>
<sequence length="210" mass="22327">MDSRAPARHTNPSLGSSLMFPGAIAYLAELPAHDVEIDAINDEAFGPGRFARAAYKIREGGPHDRRLSFVAMAGDQVVGSVRLTPIAAGEGRGHMLGPLAVRPAFKSAGIGRTLVALALDAARVARSPLVMLVGDAPYYGPLGFVRVPFNQIEMPRPVDPTRLLACEFVPGSLARLRGPLDHADRIIRPEVVTVEQPADEPAAEPLRAAS</sequence>
<proteinExistence type="predicted"/>
<evidence type="ECO:0000313" key="3">
    <source>
        <dbReference type="Proteomes" id="UP000630142"/>
    </source>
</evidence>
<dbReference type="GO" id="GO:0016747">
    <property type="term" value="F:acyltransferase activity, transferring groups other than amino-acyl groups"/>
    <property type="evidence" value="ECO:0007669"/>
    <property type="project" value="InterPro"/>
</dbReference>
<protein>
    <submittedName>
        <fullName evidence="2">N-acetyltransferase GCN5</fullName>
    </submittedName>
</protein>
<dbReference type="AlphaFoldDB" id="A0A8J3GKG8"/>
<dbReference type="CDD" id="cd04301">
    <property type="entry name" value="NAT_SF"/>
    <property type="match status" value="1"/>
</dbReference>
<keyword evidence="3" id="KW-1185">Reference proteome</keyword>
<reference evidence="2" key="1">
    <citation type="journal article" date="2014" name="Int. J. Syst. Evol. Microbiol.">
        <title>Complete genome sequence of Corynebacterium casei LMG S-19264T (=DSM 44701T), isolated from a smear-ripened cheese.</title>
        <authorList>
            <consortium name="US DOE Joint Genome Institute (JGI-PGF)"/>
            <person name="Walter F."/>
            <person name="Albersmeier A."/>
            <person name="Kalinowski J."/>
            <person name="Ruckert C."/>
        </authorList>
    </citation>
    <scope>NUCLEOTIDE SEQUENCE</scope>
    <source>
        <strain evidence="2">KCTC 42249</strain>
    </source>
</reference>
<reference evidence="2" key="2">
    <citation type="submission" date="2020-09" db="EMBL/GenBank/DDBJ databases">
        <authorList>
            <person name="Sun Q."/>
            <person name="Kim S."/>
        </authorList>
    </citation>
    <scope>NUCLEOTIDE SEQUENCE</scope>
    <source>
        <strain evidence="2">KCTC 42249</strain>
    </source>
</reference>
<evidence type="ECO:0000259" key="1">
    <source>
        <dbReference type="PROSITE" id="PS51186"/>
    </source>
</evidence>
<dbReference type="InterPro" id="IPR000182">
    <property type="entry name" value="GNAT_dom"/>
</dbReference>
<gene>
    <name evidence="2" type="ORF">GCM10016234_15570</name>
</gene>
<comment type="caution">
    <text evidence="2">The sequence shown here is derived from an EMBL/GenBank/DDBJ whole genome shotgun (WGS) entry which is preliminary data.</text>
</comment>